<sequence length="50" mass="5588">MYLIRINRGYFSARRGYWGGVVRRSDATLFNLRDATERAANIVGASVVPA</sequence>
<dbReference type="Proteomes" id="UP001302257">
    <property type="component" value="Chromosome"/>
</dbReference>
<gene>
    <name evidence="1" type="ORF">RAN89_06240</name>
</gene>
<evidence type="ECO:0000313" key="2">
    <source>
        <dbReference type="Proteomes" id="UP001302257"/>
    </source>
</evidence>
<reference evidence="1 2" key="1">
    <citation type="submission" date="2023-08" db="EMBL/GenBank/DDBJ databases">
        <title>Rhodoferax potami sp. nov. and Rhodoferax mekongensis sp. nov., isolated from the Mekong River in Thailand.</title>
        <authorList>
            <person name="Kitikhun S."/>
            <person name="Charoenyingcharoen P."/>
            <person name="Siriarchawattana P."/>
            <person name="Likhitrattanapisal S."/>
            <person name="Nilsakha T."/>
            <person name="Chanpet A."/>
            <person name="Rattanawaree P."/>
            <person name="Ingsriswang S."/>
        </authorList>
    </citation>
    <scope>NUCLEOTIDE SEQUENCE [LARGE SCALE GENOMIC DNA]</scope>
    <source>
        <strain evidence="1 2">TBRC 17307</strain>
    </source>
</reference>
<dbReference type="RefSeq" id="WP_313868748.1">
    <property type="nucleotide sequence ID" value="NZ_CP132507.1"/>
</dbReference>
<evidence type="ECO:0000313" key="1">
    <source>
        <dbReference type="EMBL" id="WNO06026.1"/>
    </source>
</evidence>
<accession>A0ABZ0B2I4</accession>
<protein>
    <submittedName>
        <fullName evidence="1">Uncharacterized protein</fullName>
    </submittedName>
</protein>
<dbReference type="EMBL" id="CP132507">
    <property type="protein sequence ID" value="WNO06026.1"/>
    <property type="molecule type" value="Genomic_DNA"/>
</dbReference>
<organism evidence="1 2">
    <name type="scientific">Rhodoferax mekongensis</name>
    <dbReference type="NCBI Taxonomy" id="3068341"/>
    <lineage>
        <taxon>Bacteria</taxon>
        <taxon>Pseudomonadati</taxon>
        <taxon>Pseudomonadota</taxon>
        <taxon>Betaproteobacteria</taxon>
        <taxon>Burkholderiales</taxon>
        <taxon>Comamonadaceae</taxon>
        <taxon>Rhodoferax</taxon>
    </lineage>
</organism>
<name>A0ABZ0B2I4_9BURK</name>
<proteinExistence type="predicted"/>
<keyword evidence="2" id="KW-1185">Reference proteome</keyword>